<evidence type="ECO:0000259" key="2">
    <source>
        <dbReference type="PROSITE" id="PS51186"/>
    </source>
</evidence>
<dbReference type="SUPFAM" id="SSF55729">
    <property type="entry name" value="Acyl-CoA N-acyltransferases (Nat)"/>
    <property type="match status" value="1"/>
</dbReference>
<protein>
    <submittedName>
        <fullName evidence="3">GNAT family N-acetyltransferase</fullName>
        <ecNumber evidence="3">2.3.1.-</ecNumber>
    </submittedName>
</protein>
<dbReference type="EC" id="2.3.1.-" evidence="3"/>
<gene>
    <name evidence="3" type="ORF">ACFSBK_02015</name>
</gene>
<comment type="caution">
    <text evidence="3">The sequence shown here is derived from an EMBL/GenBank/DDBJ whole genome shotgun (WGS) entry which is preliminary data.</text>
</comment>
<organism evidence="3 4">
    <name type="scientific">Carnobacterium antarcticum</name>
    <dbReference type="NCBI Taxonomy" id="2126436"/>
    <lineage>
        <taxon>Bacteria</taxon>
        <taxon>Bacillati</taxon>
        <taxon>Bacillota</taxon>
        <taxon>Bacilli</taxon>
        <taxon>Lactobacillales</taxon>
        <taxon>Carnobacteriaceae</taxon>
        <taxon>Carnobacterium</taxon>
    </lineage>
</organism>
<dbReference type="Gene3D" id="3.40.630.30">
    <property type="match status" value="1"/>
</dbReference>
<evidence type="ECO:0000313" key="3">
    <source>
        <dbReference type="EMBL" id="MFD1798634.1"/>
    </source>
</evidence>
<dbReference type="EMBL" id="JBHUFF010000008">
    <property type="protein sequence ID" value="MFD1798634.1"/>
    <property type="molecule type" value="Genomic_DNA"/>
</dbReference>
<evidence type="ECO:0000313" key="4">
    <source>
        <dbReference type="Proteomes" id="UP001597285"/>
    </source>
</evidence>
<name>A0ABW4NJQ5_9LACT</name>
<keyword evidence="1 3" id="KW-0808">Transferase</keyword>
<dbReference type="InterPro" id="IPR000182">
    <property type="entry name" value="GNAT_dom"/>
</dbReference>
<reference evidence="4" key="1">
    <citation type="journal article" date="2019" name="Int. J. Syst. Evol. Microbiol.">
        <title>The Global Catalogue of Microorganisms (GCM) 10K type strain sequencing project: providing services to taxonomists for standard genome sequencing and annotation.</title>
        <authorList>
            <consortium name="The Broad Institute Genomics Platform"/>
            <consortium name="The Broad Institute Genome Sequencing Center for Infectious Disease"/>
            <person name="Wu L."/>
            <person name="Ma J."/>
        </authorList>
    </citation>
    <scope>NUCLEOTIDE SEQUENCE [LARGE SCALE GENOMIC DNA]</scope>
    <source>
        <strain evidence="4">KCTC 42143</strain>
    </source>
</reference>
<proteinExistence type="predicted"/>
<dbReference type="RefSeq" id="WP_058919051.1">
    <property type="nucleotide sequence ID" value="NZ_JBHSQC010000015.1"/>
</dbReference>
<dbReference type="PANTHER" id="PTHR13947:SF37">
    <property type="entry name" value="LD18367P"/>
    <property type="match status" value="1"/>
</dbReference>
<dbReference type="PANTHER" id="PTHR13947">
    <property type="entry name" value="GNAT FAMILY N-ACETYLTRANSFERASE"/>
    <property type="match status" value="1"/>
</dbReference>
<dbReference type="PROSITE" id="PS51186">
    <property type="entry name" value="GNAT"/>
    <property type="match status" value="1"/>
</dbReference>
<dbReference type="Proteomes" id="UP001597285">
    <property type="component" value="Unassembled WGS sequence"/>
</dbReference>
<dbReference type="InterPro" id="IPR016181">
    <property type="entry name" value="Acyl_CoA_acyltransferase"/>
</dbReference>
<evidence type="ECO:0000256" key="1">
    <source>
        <dbReference type="ARBA" id="ARBA00022679"/>
    </source>
</evidence>
<keyword evidence="3" id="KW-0012">Acyltransferase</keyword>
<dbReference type="Pfam" id="PF00583">
    <property type="entry name" value="Acetyltransf_1"/>
    <property type="match status" value="1"/>
</dbReference>
<dbReference type="CDD" id="cd04301">
    <property type="entry name" value="NAT_SF"/>
    <property type="match status" value="1"/>
</dbReference>
<dbReference type="GO" id="GO:0016746">
    <property type="term" value="F:acyltransferase activity"/>
    <property type="evidence" value="ECO:0007669"/>
    <property type="project" value="UniProtKB-KW"/>
</dbReference>
<feature type="domain" description="N-acetyltransferase" evidence="2">
    <location>
        <begin position="5"/>
        <end position="155"/>
    </location>
</feature>
<keyword evidence="4" id="KW-1185">Reference proteome</keyword>
<accession>A0ABW4NJQ5</accession>
<sequence length="156" mass="17742">MNQKVVFEKLAVKERTQYLELFLLADESEAMVDRYLNKGEAYLIQIEKKTIGVILFTFSDPQTVEIKNIAIEPRYQEQGIGKQTLALAESHYAAKGFNTMVVGTANSSISAIVFYQKAGFRINSIKKDFFLHYPEPIVEDGIPAIDMLIFEKKLKV</sequence>
<dbReference type="InterPro" id="IPR050769">
    <property type="entry name" value="NAT_camello-type"/>
</dbReference>